<organism evidence="2 3">
    <name type="scientific">Daphnia pulex</name>
    <name type="common">Water flea</name>
    <dbReference type="NCBI Taxonomy" id="6669"/>
    <lineage>
        <taxon>Eukaryota</taxon>
        <taxon>Metazoa</taxon>
        <taxon>Ecdysozoa</taxon>
        <taxon>Arthropoda</taxon>
        <taxon>Crustacea</taxon>
        <taxon>Branchiopoda</taxon>
        <taxon>Diplostraca</taxon>
        <taxon>Cladocera</taxon>
        <taxon>Anomopoda</taxon>
        <taxon>Daphniidae</taxon>
        <taxon>Daphnia</taxon>
    </lineage>
</organism>
<name>E9HCC7_DAPPU</name>
<protein>
    <submittedName>
        <fullName evidence="2">Uncharacterized protein</fullName>
    </submittedName>
</protein>
<evidence type="ECO:0000313" key="3">
    <source>
        <dbReference type="Proteomes" id="UP000000305"/>
    </source>
</evidence>
<proteinExistence type="predicted"/>
<gene>
    <name evidence="2" type="ORF">DAPPUDRAFT_256897</name>
</gene>
<dbReference type="HOGENOM" id="CLU_2544915_0_0_1"/>
<keyword evidence="3" id="KW-1185">Reference proteome</keyword>
<reference evidence="2 3" key="1">
    <citation type="journal article" date="2011" name="Science">
        <title>The ecoresponsive genome of Daphnia pulex.</title>
        <authorList>
            <person name="Colbourne J.K."/>
            <person name="Pfrender M.E."/>
            <person name="Gilbert D."/>
            <person name="Thomas W.K."/>
            <person name="Tucker A."/>
            <person name="Oakley T.H."/>
            <person name="Tokishita S."/>
            <person name="Aerts A."/>
            <person name="Arnold G.J."/>
            <person name="Basu M.K."/>
            <person name="Bauer D.J."/>
            <person name="Caceres C.E."/>
            <person name="Carmel L."/>
            <person name="Casola C."/>
            <person name="Choi J.H."/>
            <person name="Detter J.C."/>
            <person name="Dong Q."/>
            <person name="Dusheyko S."/>
            <person name="Eads B.D."/>
            <person name="Frohlich T."/>
            <person name="Geiler-Samerotte K.A."/>
            <person name="Gerlach D."/>
            <person name="Hatcher P."/>
            <person name="Jogdeo S."/>
            <person name="Krijgsveld J."/>
            <person name="Kriventseva E.V."/>
            <person name="Kultz D."/>
            <person name="Laforsch C."/>
            <person name="Lindquist E."/>
            <person name="Lopez J."/>
            <person name="Manak J.R."/>
            <person name="Muller J."/>
            <person name="Pangilinan J."/>
            <person name="Patwardhan R.P."/>
            <person name="Pitluck S."/>
            <person name="Pritham E.J."/>
            <person name="Rechtsteiner A."/>
            <person name="Rho M."/>
            <person name="Rogozin I.B."/>
            <person name="Sakarya O."/>
            <person name="Salamov A."/>
            <person name="Schaack S."/>
            <person name="Shapiro H."/>
            <person name="Shiga Y."/>
            <person name="Skalitzky C."/>
            <person name="Smith Z."/>
            <person name="Souvorov A."/>
            <person name="Sung W."/>
            <person name="Tang Z."/>
            <person name="Tsuchiya D."/>
            <person name="Tu H."/>
            <person name="Vos H."/>
            <person name="Wang M."/>
            <person name="Wolf Y.I."/>
            <person name="Yamagata H."/>
            <person name="Yamada T."/>
            <person name="Ye Y."/>
            <person name="Shaw J.R."/>
            <person name="Andrews J."/>
            <person name="Crease T.J."/>
            <person name="Tang H."/>
            <person name="Lucas S.M."/>
            <person name="Robertson H.M."/>
            <person name="Bork P."/>
            <person name="Koonin E.V."/>
            <person name="Zdobnov E.M."/>
            <person name="Grigoriev I.V."/>
            <person name="Lynch M."/>
            <person name="Boore J.L."/>
        </authorList>
    </citation>
    <scope>NUCLEOTIDE SEQUENCE [LARGE SCALE GENOMIC DNA]</scope>
</reference>
<accession>E9HCC7</accession>
<evidence type="ECO:0000256" key="1">
    <source>
        <dbReference type="SAM" id="MobiDB-lite"/>
    </source>
</evidence>
<dbReference type="InParanoid" id="E9HCC7"/>
<dbReference type="EMBL" id="GL732619">
    <property type="protein sequence ID" value="EFX70633.1"/>
    <property type="molecule type" value="Genomic_DNA"/>
</dbReference>
<dbReference type="AlphaFoldDB" id="E9HCC7"/>
<dbReference type="KEGG" id="dpx:DAPPUDRAFT_256897"/>
<dbReference type="OrthoDB" id="6781779at2759"/>
<dbReference type="Proteomes" id="UP000000305">
    <property type="component" value="Unassembled WGS sequence"/>
</dbReference>
<feature type="region of interest" description="Disordered" evidence="1">
    <location>
        <begin position="57"/>
        <end position="83"/>
    </location>
</feature>
<evidence type="ECO:0000313" key="2">
    <source>
        <dbReference type="EMBL" id="EFX70633.1"/>
    </source>
</evidence>
<sequence>MEGTLVVSAAAQHRTAFALECAVCLPSDEDASIAKEIRRLFPEDESTLIGCSQSNATDESAIKNGSPRPVPEFRLTTVKQPIG</sequence>